<evidence type="ECO:0000256" key="2">
    <source>
        <dbReference type="ARBA" id="ARBA00005069"/>
    </source>
</evidence>
<evidence type="ECO:0000256" key="1">
    <source>
        <dbReference type="ARBA" id="ARBA00000373"/>
    </source>
</evidence>
<sequence length="195" mass="21635">MSGHVYYLMGASGSGKDSLLQGCRDRLDHSHNAVIAHRYITRTADAGGENHIHLTESEFALRRDNGMFCMHWASHGHLYGIGKEVEIWIALGLNVIINGSRHYLPEALAQFDCITPIMVEVDTAHLKNRLLKRGRESLTEIDLRLAQHASLLHPLPDASMLHIDNNHSLEAGVNALMQIITAAPQLNNREPQALA</sequence>
<dbReference type="NCBIfam" id="TIGR02322">
    <property type="entry name" value="phosphon_PhnN"/>
    <property type="match status" value="1"/>
</dbReference>
<dbReference type="InterPro" id="IPR008145">
    <property type="entry name" value="GK/Ca_channel_bsu"/>
</dbReference>
<dbReference type="NCBIfam" id="NF007485">
    <property type="entry name" value="PRK10078.1"/>
    <property type="match status" value="1"/>
</dbReference>
<proteinExistence type="predicted"/>
<feature type="domain" description="Guanylate kinase/L-type calcium channel beta subunit" evidence="7">
    <location>
        <begin position="2"/>
        <end position="184"/>
    </location>
</feature>
<comment type="catalytic activity">
    <reaction evidence="1">
        <text>alpha-D-ribose 1,5-bisphosphate + ATP = 5-phospho-alpha-D-ribose 1-diphosphate + ADP</text>
        <dbReference type="Rhea" id="RHEA:20109"/>
        <dbReference type="ChEBI" id="CHEBI:30616"/>
        <dbReference type="ChEBI" id="CHEBI:58017"/>
        <dbReference type="ChEBI" id="CHEBI:68688"/>
        <dbReference type="ChEBI" id="CHEBI:456216"/>
        <dbReference type="EC" id="2.7.4.23"/>
    </reaction>
</comment>
<organism evidence="8 9">
    <name type="scientific">Neptuniibacter pectenicola</name>
    <dbReference type="NCBI Taxonomy" id="1806669"/>
    <lineage>
        <taxon>Bacteria</taxon>
        <taxon>Pseudomonadati</taxon>
        <taxon>Pseudomonadota</taxon>
        <taxon>Gammaproteobacteria</taxon>
        <taxon>Oceanospirillales</taxon>
        <taxon>Oceanospirillaceae</taxon>
        <taxon>Neptuniibacter</taxon>
    </lineage>
</organism>
<name>A0ABU9TVS2_9GAMM</name>
<protein>
    <recommendedName>
        <fullName evidence="3">ribose 1,5-bisphosphate phosphokinase</fullName>
        <ecNumber evidence="3">2.7.4.23</ecNumber>
    </recommendedName>
</protein>
<dbReference type="InterPro" id="IPR027417">
    <property type="entry name" value="P-loop_NTPase"/>
</dbReference>
<dbReference type="EC" id="2.7.4.23" evidence="3"/>
<evidence type="ECO:0000313" key="8">
    <source>
        <dbReference type="EMBL" id="MEM5537818.1"/>
    </source>
</evidence>
<dbReference type="Proteomes" id="UP001449225">
    <property type="component" value="Unassembled WGS sequence"/>
</dbReference>
<accession>A0ABU9TVS2</accession>
<comment type="pathway">
    <text evidence="2">Metabolic intermediate biosynthesis; 5-phospho-alpha-D-ribose 1-diphosphate biosynthesis; 5-phospho-alpha-D-ribose 1-diphosphate from D-ribose 5-phosphate (route II): step 3/3.</text>
</comment>
<dbReference type="SUPFAM" id="SSF52540">
    <property type="entry name" value="P-loop containing nucleoside triphosphate hydrolases"/>
    <property type="match status" value="1"/>
</dbReference>
<evidence type="ECO:0000256" key="4">
    <source>
        <dbReference type="ARBA" id="ARBA00022679"/>
    </source>
</evidence>
<evidence type="ECO:0000256" key="3">
    <source>
        <dbReference type="ARBA" id="ARBA00012892"/>
    </source>
</evidence>
<evidence type="ECO:0000313" key="9">
    <source>
        <dbReference type="Proteomes" id="UP001449225"/>
    </source>
</evidence>
<comment type="caution">
    <text evidence="8">The sequence shown here is derived from an EMBL/GenBank/DDBJ whole genome shotgun (WGS) entry which is preliminary data.</text>
</comment>
<dbReference type="Gene3D" id="3.40.50.300">
    <property type="entry name" value="P-loop containing nucleotide triphosphate hydrolases"/>
    <property type="match status" value="1"/>
</dbReference>
<keyword evidence="5" id="KW-0547">Nucleotide-binding</keyword>
<keyword evidence="4" id="KW-0808">Transferase</keyword>
<evidence type="ECO:0000259" key="7">
    <source>
        <dbReference type="SMART" id="SM00072"/>
    </source>
</evidence>
<evidence type="ECO:0000256" key="6">
    <source>
        <dbReference type="ARBA" id="ARBA00022840"/>
    </source>
</evidence>
<dbReference type="SMART" id="SM00072">
    <property type="entry name" value="GuKc"/>
    <property type="match status" value="1"/>
</dbReference>
<keyword evidence="9" id="KW-1185">Reference proteome</keyword>
<gene>
    <name evidence="8" type="primary">phnN</name>
    <name evidence="8" type="ORF">WNY58_15640</name>
</gene>
<reference evidence="8 9" key="1">
    <citation type="submission" date="2024-03" db="EMBL/GenBank/DDBJ databases">
        <title>Community enrichment and isolation of bacterial strains for fucoidan degradation.</title>
        <authorList>
            <person name="Sichert A."/>
        </authorList>
    </citation>
    <scope>NUCLEOTIDE SEQUENCE [LARGE SCALE GENOMIC DNA]</scope>
    <source>
        <strain evidence="8 9">AS76</strain>
    </source>
</reference>
<keyword evidence="6" id="KW-0067">ATP-binding</keyword>
<evidence type="ECO:0000256" key="5">
    <source>
        <dbReference type="ARBA" id="ARBA00022741"/>
    </source>
</evidence>
<dbReference type="EMBL" id="JBBMRA010000020">
    <property type="protein sequence ID" value="MEM5537818.1"/>
    <property type="molecule type" value="Genomic_DNA"/>
</dbReference>
<dbReference type="InterPro" id="IPR012699">
    <property type="entry name" value="PhnN"/>
</dbReference>
<dbReference type="RefSeq" id="WP_342855017.1">
    <property type="nucleotide sequence ID" value="NZ_JBBMRA010000020.1"/>
</dbReference>